<keyword evidence="2" id="KW-0479">Metal-binding</keyword>
<evidence type="ECO:0000313" key="4">
    <source>
        <dbReference type="EMBL" id="ETV98054.1"/>
    </source>
</evidence>
<dbReference type="AlphaFoldDB" id="A0A024TVP3"/>
<name>A0A024TVP3_9STRA</name>
<dbReference type="InterPro" id="IPR027806">
    <property type="entry name" value="HARBI1_dom"/>
</dbReference>
<dbReference type="OrthoDB" id="77257at2759"/>
<proteinExistence type="predicted"/>
<feature type="domain" description="DDE Tnp4" evidence="3">
    <location>
        <begin position="87"/>
        <end position="195"/>
    </location>
</feature>
<evidence type="ECO:0000256" key="1">
    <source>
        <dbReference type="ARBA" id="ARBA00001968"/>
    </source>
</evidence>
<dbReference type="VEuPathDB" id="FungiDB:H310_09344"/>
<evidence type="ECO:0000259" key="3">
    <source>
        <dbReference type="Pfam" id="PF13359"/>
    </source>
</evidence>
<protein>
    <recommendedName>
        <fullName evidence="3">DDE Tnp4 domain-containing protein</fullName>
    </recommendedName>
</protein>
<evidence type="ECO:0000256" key="2">
    <source>
        <dbReference type="ARBA" id="ARBA00022723"/>
    </source>
</evidence>
<reference evidence="4" key="1">
    <citation type="submission" date="2013-12" db="EMBL/GenBank/DDBJ databases">
        <title>The Genome Sequence of Aphanomyces invadans NJM9701.</title>
        <authorList>
            <consortium name="The Broad Institute Genomics Platform"/>
            <person name="Russ C."/>
            <person name="Tyler B."/>
            <person name="van West P."/>
            <person name="Dieguez-Uribeondo J."/>
            <person name="Young S.K."/>
            <person name="Zeng Q."/>
            <person name="Gargeya S."/>
            <person name="Fitzgerald M."/>
            <person name="Abouelleil A."/>
            <person name="Alvarado L."/>
            <person name="Chapman S.B."/>
            <person name="Gainer-Dewar J."/>
            <person name="Goldberg J."/>
            <person name="Griggs A."/>
            <person name="Gujja S."/>
            <person name="Hansen M."/>
            <person name="Howarth C."/>
            <person name="Imamovic A."/>
            <person name="Ireland A."/>
            <person name="Larimer J."/>
            <person name="McCowan C."/>
            <person name="Murphy C."/>
            <person name="Pearson M."/>
            <person name="Poon T.W."/>
            <person name="Priest M."/>
            <person name="Roberts A."/>
            <person name="Saif S."/>
            <person name="Shea T."/>
            <person name="Sykes S."/>
            <person name="Wortman J."/>
            <person name="Nusbaum C."/>
            <person name="Birren B."/>
        </authorList>
    </citation>
    <scope>NUCLEOTIDE SEQUENCE [LARGE SCALE GENOMIC DNA]</scope>
    <source>
        <strain evidence="4">NJM9701</strain>
    </source>
</reference>
<gene>
    <name evidence="4" type="ORF">H310_09344</name>
</gene>
<accession>A0A024TVP3</accession>
<dbReference type="RefSeq" id="XP_008873615.1">
    <property type="nucleotide sequence ID" value="XM_008875393.1"/>
</dbReference>
<dbReference type="EMBL" id="KI913971">
    <property type="protein sequence ID" value="ETV98054.1"/>
    <property type="molecule type" value="Genomic_DNA"/>
</dbReference>
<dbReference type="GO" id="GO:0046872">
    <property type="term" value="F:metal ion binding"/>
    <property type="evidence" value="ECO:0007669"/>
    <property type="project" value="UniProtKB-KW"/>
</dbReference>
<dbReference type="Pfam" id="PF13359">
    <property type="entry name" value="DDE_Tnp_4"/>
    <property type="match status" value="1"/>
</dbReference>
<dbReference type="GeneID" id="20086394"/>
<sequence length="224" mass="25524">MIHPYLMRRFVTSANDKYSMALLATCGHQFSNFPYARYVTDVTFQETSIPAGSYNEKMYFSGKHYSTTMATKSNVSDKAIFDDNLEFHASALVKQPHENRIAYCGGPNANQWVVMAEKGYQGIQNSVRAVLPKKSSEGILTLDDNRTNDRISSNRVIVVNYFGRMKTLWSVCGETYRWSRPNYDLLFQSCLAFTNANVLLHTLRSDDGEREEDNPARLQDKAEV</sequence>
<organism evidence="4">
    <name type="scientific">Aphanomyces invadans</name>
    <dbReference type="NCBI Taxonomy" id="157072"/>
    <lineage>
        <taxon>Eukaryota</taxon>
        <taxon>Sar</taxon>
        <taxon>Stramenopiles</taxon>
        <taxon>Oomycota</taxon>
        <taxon>Saprolegniomycetes</taxon>
        <taxon>Saprolegniales</taxon>
        <taxon>Verrucalvaceae</taxon>
        <taxon>Aphanomyces</taxon>
    </lineage>
</organism>
<comment type="cofactor">
    <cofactor evidence="1">
        <name>a divalent metal cation</name>
        <dbReference type="ChEBI" id="CHEBI:60240"/>
    </cofactor>
</comment>